<dbReference type="PANTHER" id="PTHR30035">
    <property type="entry name" value="LIPOPROTEIN VACJ-RELATED"/>
    <property type="match status" value="1"/>
</dbReference>
<reference evidence="3 4" key="1">
    <citation type="submission" date="2017-07" db="EMBL/GenBank/DDBJ databases">
        <title>Analysis of two Campylobacter avium genomes and identification of a novel hippuricase gene.</title>
        <authorList>
            <person name="Miller W.G."/>
            <person name="Chapman M.H."/>
            <person name="Yee E."/>
            <person name="Revez J."/>
            <person name="Bono J.L."/>
            <person name="Rossi M."/>
        </authorList>
    </citation>
    <scope>NUCLEOTIDE SEQUENCE [LARGE SCALE GENOMIC DNA]</scope>
    <source>
        <strain evidence="3 4">LMG 24591</strain>
    </source>
</reference>
<dbReference type="EMBL" id="CP022347">
    <property type="protein sequence ID" value="ASQ30818.1"/>
    <property type="molecule type" value="Genomic_DNA"/>
</dbReference>
<gene>
    <name evidence="3" type="ORF">CAV_1192</name>
</gene>
<comment type="similarity">
    <text evidence="1">Belongs to the MlaA family.</text>
</comment>
<evidence type="ECO:0000256" key="2">
    <source>
        <dbReference type="ARBA" id="ARBA00022729"/>
    </source>
</evidence>
<dbReference type="Pfam" id="PF04333">
    <property type="entry name" value="MlaA"/>
    <property type="match status" value="1"/>
</dbReference>
<accession>A0A222MYL5</accession>
<dbReference type="Proteomes" id="UP000201169">
    <property type="component" value="Chromosome"/>
</dbReference>
<organism evidence="3 4">
    <name type="scientific">Campylobacter avium LMG 24591</name>
    <dbReference type="NCBI Taxonomy" id="522484"/>
    <lineage>
        <taxon>Bacteria</taxon>
        <taxon>Pseudomonadati</taxon>
        <taxon>Campylobacterota</taxon>
        <taxon>Epsilonproteobacteria</taxon>
        <taxon>Campylobacterales</taxon>
        <taxon>Campylobacteraceae</taxon>
        <taxon>Campylobacter</taxon>
    </lineage>
</organism>
<keyword evidence="2" id="KW-0732">Signal</keyword>
<dbReference type="OrthoDB" id="9785326at2"/>
<keyword evidence="4" id="KW-1185">Reference proteome</keyword>
<dbReference type="KEGG" id="cavi:CAV_1192"/>
<evidence type="ECO:0000256" key="1">
    <source>
        <dbReference type="ARBA" id="ARBA00010634"/>
    </source>
</evidence>
<dbReference type="PRINTS" id="PR01805">
    <property type="entry name" value="VACJLIPOPROT"/>
</dbReference>
<proteinExistence type="inferred from homology"/>
<name>A0A222MYL5_9BACT</name>
<dbReference type="InterPro" id="IPR007428">
    <property type="entry name" value="MlaA"/>
</dbReference>
<keyword evidence="3" id="KW-0449">Lipoprotein</keyword>
<dbReference type="PANTHER" id="PTHR30035:SF3">
    <property type="entry name" value="INTERMEMBRANE PHOSPHOLIPID TRANSPORT SYSTEM LIPOPROTEIN MLAA"/>
    <property type="match status" value="1"/>
</dbReference>
<dbReference type="AlphaFoldDB" id="A0A222MYL5"/>
<dbReference type="GO" id="GO:0016020">
    <property type="term" value="C:membrane"/>
    <property type="evidence" value="ECO:0007669"/>
    <property type="project" value="InterPro"/>
</dbReference>
<protein>
    <submittedName>
        <fullName evidence="3">Lipid asymmetry ABC transporter MlaABCDEF, lipoprotein MlaA</fullName>
    </submittedName>
</protein>
<dbReference type="GO" id="GO:0120010">
    <property type="term" value="P:intermembrane phospholipid transfer"/>
    <property type="evidence" value="ECO:0007669"/>
    <property type="project" value="TreeGrafter"/>
</dbReference>
<evidence type="ECO:0000313" key="3">
    <source>
        <dbReference type="EMBL" id="ASQ30818.1"/>
    </source>
</evidence>
<sequence>MGHQALILKSIAKILLLLTLSFSFTLCDEFEDFELEFQKKEVYDPLKSYNEAMTKFNIAFYSYVIRPVSKSYAFVVPESARNGLRNFFSNLAMPLRFSGNLLQFKFKESGVELLRFTVNTFFGFFGFNDTASASGIAKYDSDFGVALAHWGIGGGFHFVLPILGPSNLRDTLSLPVNWYLNPTGYLEPFWLSLSVNSFAIMNTMSLESDTIDEIYFNTPNVYPFLRDAYEARRIELSK</sequence>
<evidence type="ECO:0000313" key="4">
    <source>
        <dbReference type="Proteomes" id="UP000201169"/>
    </source>
</evidence>